<protein>
    <submittedName>
        <fullName evidence="1">Uncharacterized protein</fullName>
    </submittedName>
</protein>
<sequence length="93" mass="10982">MKDRSYWDKLLETLSEGVEELAKGTNNLIENSKLKYEIHSIEGDIKKLFYDIGSGIYEDYKCGDINLKEYEDIFKTIHTLEKKIEKLKKKFIT</sequence>
<proteinExistence type="predicted"/>
<reference evidence="1" key="1">
    <citation type="submission" date="2019-08" db="EMBL/GenBank/DDBJ databases">
        <authorList>
            <person name="Kucharzyk K."/>
            <person name="Murdoch R.W."/>
            <person name="Higgins S."/>
            <person name="Loffler F."/>
        </authorList>
    </citation>
    <scope>NUCLEOTIDE SEQUENCE</scope>
</reference>
<dbReference type="AlphaFoldDB" id="A0A645GIK3"/>
<evidence type="ECO:0000313" key="1">
    <source>
        <dbReference type="EMBL" id="MPN26535.1"/>
    </source>
</evidence>
<comment type="caution">
    <text evidence="1">The sequence shown here is derived from an EMBL/GenBank/DDBJ whole genome shotgun (WGS) entry which is preliminary data.</text>
</comment>
<dbReference type="EMBL" id="VSSQ01076094">
    <property type="protein sequence ID" value="MPN26535.1"/>
    <property type="molecule type" value="Genomic_DNA"/>
</dbReference>
<organism evidence="1">
    <name type="scientific">bioreactor metagenome</name>
    <dbReference type="NCBI Taxonomy" id="1076179"/>
    <lineage>
        <taxon>unclassified sequences</taxon>
        <taxon>metagenomes</taxon>
        <taxon>ecological metagenomes</taxon>
    </lineage>
</organism>
<accession>A0A645GIK3</accession>
<name>A0A645GIK3_9ZZZZ</name>
<gene>
    <name evidence="1" type="ORF">SDC9_173960</name>
</gene>